<gene>
    <name evidence="4" type="ORF">HNQ45_001252</name>
</gene>
<reference evidence="4 5" key="1">
    <citation type="submission" date="2020-08" db="EMBL/GenBank/DDBJ databases">
        <title>Genomic Encyclopedia of Type Strains, Phase IV (KMG-IV): sequencing the most valuable type-strain genomes for metagenomic binning, comparative biology and taxonomic classification.</title>
        <authorList>
            <person name="Goeker M."/>
        </authorList>
    </citation>
    <scope>NUCLEOTIDE SEQUENCE [LARGE SCALE GENOMIC DNA]</scope>
    <source>
        <strain evidence="4 5">DSM 19163</strain>
    </source>
</reference>
<dbReference type="EMBL" id="JACHHF010000007">
    <property type="protein sequence ID" value="MBB5176364.1"/>
    <property type="molecule type" value="Genomic_DNA"/>
</dbReference>
<dbReference type="InterPro" id="IPR011990">
    <property type="entry name" value="TPR-like_helical_dom_sf"/>
</dbReference>
<keyword evidence="5" id="KW-1185">Reference proteome</keyword>
<dbReference type="SUPFAM" id="SSF48452">
    <property type="entry name" value="TPR-like"/>
    <property type="match status" value="1"/>
</dbReference>
<evidence type="ECO:0000256" key="1">
    <source>
        <dbReference type="ARBA" id="ARBA00022737"/>
    </source>
</evidence>
<dbReference type="Proteomes" id="UP000579136">
    <property type="component" value="Unassembled WGS sequence"/>
</dbReference>
<evidence type="ECO:0000313" key="5">
    <source>
        <dbReference type="Proteomes" id="UP000579136"/>
    </source>
</evidence>
<name>A0A9Q2HFL3_9STAP</name>
<dbReference type="Pfam" id="PF13181">
    <property type="entry name" value="TPR_8"/>
    <property type="match status" value="2"/>
</dbReference>
<feature type="repeat" description="TPR" evidence="3">
    <location>
        <begin position="271"/>
        <end position="304"/>
    </location>
</feature>
<sequence length="421" mass="49256">MSNTVEKAIDKIRVGNYDSQSIESVLENLTKYNEEDEELLFVLGDLLDSIGEKDAAQIIFNHLYNTNNYDDNLLSYLIDIHITNGNIDDALLLLNEAKETPTSLLLKAEVFQQMHLNDVALKNLLKAKKLTDDIVIDFAIAELYFYEGNLLEATYYYKNVLKELDSVNNINVNLRLANIYTNLMESETALKYFNEVDSSEFENEDYFSKGLVHFQLEQYKEAEKMLMTVIENEPYFINAYILLMKIKEKEYDFSGAIQYLKDYSVLDDLNPLIYYHIGRLNLKLGQVEEAKEYFSKATHLDSEYEDALLMLFESILESDTTEEIEQYTKHLDVKEMSPDALHLLGTIEARNENDEKAKLYYGEAEKYLKDNTEFLSDYYYYLTEIRDDKRIDILNKLIKLEPNNSDWQLELEYIRGEEDGF</sequence>
<accession>A0A9Q2HFL3</accession>
<organism evidence="4 5">
    <name type="scientific">Nosocomiicoccus ampullae</name>
    <dbReference type="NCBI Taxonomy" id="489910"/>
    <lineage>
        <taxon>Bacteria</taxon>
        <taxon>Bacillati</taxon>
        <taxon>Bacillota</taxon>
        <taxon>Bacilli</taxon>
        <taxon>Bacillales</taxon>
        <taxon>Staphylococcaceae</taxon>
        <taxon>Nosocomiicoccus</taxon>
    </lineage>
</organism>
<dbReference type="RefSeq" id="WP_183674727.1">
    <property type="nucleotide sequence ID" value="NZ_CBCRYX010000008.1"/>
</dbReference>
<protein>
    <submittedName>
        <fullName evidence="4">Tetratricopeptide (TPR) repeat protein</fullName>
    </submittedName>
</protein>
<dbReference type="SMART" id="SM00028">
    <property type="entry name" value="TPR"/>
    <property type="match status" value="3"/>
</dbReference>
<dbReference type="Gene3D" id="1.25.40.10">
    <property type="entry name" value="Tetratricopeptide repeat domain"/>
    <property type="match status" value="3"/>
</dbReference>
<keyword evidence="1" id="KW-0677">Repeat</keyword>
<evidence type="ECO:0000313" key="4">
    <source>
        <dbReference type="EMBL" id="MBB5176364.1"/>
    </source>
</evidence>
<dbReference type="PROSITE" id="PS50005">
    <property type="entry name" value="TPR"/>
    <property type="match status" value="2"/>
</dbReference>
<dbReference type="InterPro" id="IPR019734">
    <property type="entry name" value="TPR_rpt"/>
</dbReference>
<dbReference type="PANTHER" id="PTHR45586:SF1">
    <property type="entry name" value="LIPOPOLYSACCHARIDE ASSEMBLY PROTEIN B"/>
    <property type="match status" value="1"/>
</dbReference>
<dbReference type="AlphaFoldDB" id="A0A9Q2HFL3"/>
<comment type="caution">
    <text evidence="4">The sequence shown here is derived from an EMBL/GenBank/DDBJ whole genome shotgun (WGS) entry which is preliminary data.</text>
</comment>
<feature type="repeat" description="TPR" evidence="3">
    <location>
        <begin position="203"/>
        <end position="236"/>
    </location>
</feature>
<evidence type="ECO:0000256" key="3">
    <source>
        <dbReference type="PROSITE-ProRule" id="PRU00339"/>
    </source>
</evidence>
<evidence type="ECO:0000256" key="2">
    <source>
        <dbReference type="ARBA" id="ARBA00022803"/>
    </source>
</evidence>
<proteinExistence type="predicted"/>
<keyword evidence="2 3" id="KW-0802">TPR repeat</keyword>
<dbReference type="PANTHER" id="PTHR45586">
    <property type="entry name" value="TPR REPEAT-CONTAINING PROTEIN PA4667"/>
    <property type="match status" value="1"/>
</dbReference>
<dbReference type="InterPro" id="IPR051012">
    <property type="entry name" value="CellSynth/LPSAsmb/PSIAsmb"/>
</dbReference>